<name>X1FEC5_9ZZZZ</name>
<proteinExistence type="predicted"/>
<feature type="region of interest" description="Disordered" evidence="1">
    <location>
        <begin position="1"/>
        <end position="21"/>
    </location>
</feature>
<dbReference type="AlphaFoldDB" id="X1FEC5"/>
<evidence type="ECO:0000313" key="2">
    <source>
        <dbReference type="EMBL" id="GAH43347.1"/>
    </source>
</evidence>
<evidence type="ECO:0000256" key="1">
    <source>
        <dbReference type="SAM" id="MobiDB-lite"/>
    </source>
</evidence>
<comment type="caution">
    <text evidence="2">The sequence shown here is derived from an EMBL/GenBank/DDBJ whole genome shotgun (WGS) entry which is preliminary data.</text>
</comment>
<protein>
    <submittedName>
        <fullName evidence="2">Uncharacterized protein</fullName>
    </submittedName>
</protein>
<reference evidence="2" key="1">
    <citation type="journal article" date="2014" name="Front. Microbiol.">
        <title>High frequency of phylogenetically diverse reductive dehalogenase-homologous genes in deep subseafloor sedimentary metagenomes.</title>
        <authorList>
            <person name="Kawai M."/>
            <person name="Futagami T."/>
            <person name="Toyoda A."/>
            <person name="Takaki Y."/>
            <person name="Nishi S."/>
            <person name="Hori S."/>
            <person name="Arai W."/>
            <person name="Tsubouchi T."/>
            <person name="Morono Y."/>
            <person name="Uchiyama I."/>
            <person name="Ito T."/>
            <person name="Fujiyama A."/>
            <person name="Inagaki F."/>
            <person name="Takami H."/>
        </authorList>
    </citation>
    <scope>NUCLEOTIDE SEQUENCE</scope>
    <source>
        <strain evidence="2">Expedition CK06-06</strain>
    </source>
</reference>
<accession>X1FEC5</accession>
<gene>
    <name evidence="2" type="ORF">S03H2_14313</name>
</gene>
<sequence length="104" mass="11899">MKYNAENDEQSEYVSLKSEPQELSPEMKKLLDELCEQTKKRKTTLSSTKKDLIESANKLLGCFVNIDRWPKIMVSFNGEWVSCSVDDTTRDAIRHLGKLTGSIK</sequence>
<dbReference type="EMBL" id="BARU01007263">
    <property type="protein sequence ID" value="GAH43347.1"/>
    <property type="molecule type" value="Genomic_DNA"/>
</dbReference>
<feature type="compositionally biased region" description="Acidic residues" evidence="1">
    <location>
        <begin position="1"/>
        <end position="11"/>
    </location>
</feature>
<organism evidence="2">
    <name type="scientific">marine sediment metagenome</name>
    <dbReference type="NCBI Taxonomy" id="412755"/>
    <lineage>
        <taxon>unclassified sequences</taxon>
        <taxon>metagenomes</taxon>
        <taxon>ecological metagenomes</taxon>
    </lineage>
</organism>